<keyword evidence="6 10" id="KW-0804">Transcription</keyword>
<evidence type="ECO:0000256" key="7">
    <source>
        <dbReference type="ARBA" id="ARBA00023204"/>
    </source>
</evidence>
<dbReference type="InterPro" id="IPR000969">
    <property type="entry name" value="SSRP1/POB3"/>
</dbReference>
<comment type="subcellular location">
    <subcellularLocation>
        <location evidence="10">Nucleus</location>
    </subcellularLocation>
    <subcellularLocation>
        <location evidence="10">Chromosome</location>
    </subcellularLocation>
</comment>
<evidence type="ECO:0000256" key="2">
    <source>
        <dbReference type="ARBA" id="ARBA00022454"/>
    </source>
</evidence>
<dbReference type="Gene3D" id="2.30.29.150">
    <property type="match status" value="1"/>
</dbReference>
<evidence type="ECO:0000259" key="12">
    <source>
        <dbReference type="SMART" id="SM01287"/>
    </source>
</evidence>
<dbReference type="PANTHER" id="PTHR45849:SF1">
    <property type="entry name" value="FACT COMPLEX SUBUNIT SSRP1"/>
    <property type="match status" value="1"/>
</dbReference>
<dbReference type="InterPro" id="IPR035417">
    <property type="entry name" value="SSRP1/POB3_N"/>
</dbReference>
<feature type="compositionally biased region" description="Acidic residues" evidence="11">
    <location>
        <begin position="491"/>
        <end position="500"/>
    </location>
</feature>
<dbReference type="InterPro" id="IPR038167">
    <property type="entry name" value="SSRP1_sf"/>
</dbReference>
<evidence type="ECO:0000256" key="4">
    <source>
        <dbReference type="ARBA" id="ARBA00022763"/>
    </source>
</evidence>
<dbReference type="GO" id="GO:0031491">
    <property type="term" value="F:nucleosome binding"/>
    <property type="evidence" value="ECO:0007669"/>
    <property type="project" value="TreeGrafter"/>
</dbReference>
<dbReference type="InterPro" id="IPR024954">
    <property type="entry name" value="SSRP1_DD"/>
</dbReference>
<organism evidence="13 14">
    <name type="scientific">Clathrus columnatus</name>
    <dbReference type="NCBI Taxonomy" id="1419009"/>
    <lineage>
        <taxon>Eukaryota</taxon>
        <taxon>Fungi</taxon>
        <taxon>Dikarya</taxon>
        <taxon>Basidiomycota</taxon>
        <taxon>Agaricomycotina</taxon>
        <taxon>Agaricomycetes</taxon>
        <taxon>Phallomycetidae</taxon>
        <taxon>Phallales</taxon>
        <taxon>Clathraceae</taxon>
        <taxon>Clathrus</taxon>
    </lineage>
</organism>
<dbReference type="InterPro" id="IPR011993">
    <property type="entry name" value="PH-like_dom_sf"/>
</dbReference>
<dbReference type="Proteomes" id="UP001050691">
    <property type="component" value="Unassembled WGS sequence"/>
</dbReference>
<dbReference type="CDD" id="cd13231">
    <property type="entry name" value="PH2_SSRP1-like"/>
    <property type="match status" value="1"/>
</dbReference>
<dbReference type="FunFam" id="2.30.29.150:FF:000001">
    <property type="entry name" value="Fact complex subunit ssrp1"/>
    <property type="match status" value="1"/>
</dbReference>
<dbReference type="PANTHER" id="PTHR45849">
    <property type="entry name" value="FACT COMPLEX SUBUNIT SSRP1"/>
    <property type="match status" value="1"/>
</dbReference>
<evidence type="ECO:0000256" key="5">
    <source>
        <dbReference type="ARBA" id="ARBA00023015"/>
    </source>
</evidence>
<protein>
    <recommendedName>
        <fullName evidence="10">FACT complex subunit POB3</fullName>
    </recommendedName>
</protein>
<feature type="compositionally biased region" description="Basic residues" evidence="11">
    <location>
        <begin position="574"/>
        <end position="583"/>
    </location>
</feature>
<dbReference type="Pfam" id="PF21103">
    <property type="entry name" value="PH1_SSRP1-like"/>
    <property type="match status" value="1"/>
</dbReference>
<sequence>MAQQYDNIYHGLSPEVGKIRIATQGVSWKPLDADANSKTVAIPATDIKWAEWLRVARNFQLRIGLKEKGKRITFDGFIKEDHEKLAALMKQHFSVTVETKEVTFKGWNWGSVDFQGPDLVFMVSNRPSFEIPLDTVANSNIAGKTEVSLEFVPSDNKNKKASKAVDELVEMRFYIPGTHTKEDAEDKGSDAEDDVETSAAQAFHDTIKEKAEIGQVMGETIVSFDEVLVTTPRGRYDIDMFPTFLRLRGKTYDYKVLYNSITRLFLLPKFDENHIQFIVALDPPIRQGQTKYPYLVMLFDKEEELDVELNIDSETYEREYKGKLEKKYELPTFTVVSEVFKGLSGKKIIAASSSYESKSGLPGFKAHLKAVPGELYFLEKYLFFVSKQPTLIELSDIFQVVFSRVGGAISSARTFDLKIEQKSGPEYTFTSIAREEHEGIEAFLKDKKVRVTNEMGDGDAIMAAGDGSDSDEMQSVVSTEEEEAKPRGGGDDLDSEEDADFQASSSDEGSPTESESDTGSGAVSASDASGDVEVRDRPKKKKTAPAPPDKPKKPAKKKDSTAEDPMEIDEPIKKPKPKPKPKVKNTDQEGPPKKKVKKD</sequence>
<comment type="similarity">
    <text evidence="1 10">Belongs to the SSRP1 family.</text>
</comment>
<dbReference type="GO" id="GO:0042393">
    <property type="term" value="F:histone binding"/>
    <property type="evidence" value="ECO:0007669"/>
    <property type="project" value="TreeGrafter"/>
</dbReference>
<comment type="caution">
    <text evidence="13">The sequence shown here is derived from an EMBL/GenBank/DDBJ whole genome shotgun (WGS) entry which is preliminary data.</text>
</comment>
<evidence type="ECO:0000313" key="13">
    <source>
        <dbReference type="EMBL" id="GJJ14142.1"/>
    </source>
</evidence>
<feature type="region of interest" description="Disordered" evidence="11">
    <location>
        <begin position="458"/>
        <end position="599"/>
    </location>
</feature>
<reference evidence="13" key="1">
    <citation type="submission" date="2021-10" db="EMBL/GenBank/DDBJ databases">
        <title>De novo Genome Assembly of Clathrus columnatus (Basidiomycota, Fungi) Using Illumina and Nanopore Sequence Data.</title>
        <authorList>
            <person name="Ogiso-Tanaka E."/>
            <person name="Itagaki H."/>
            <person name="Hosoya T."/>
            <person name="Hosaka K."/>
        </authorList>
    </citation>
    <scope>NUCLEOTIDE SEQUENCE</scope>
    <source>
        <strain evidence="13">MO-923</strain>
    </source>
</reference>
<dbReference type="SMART" id="SM01287">
    <property type="entry name" value="Rtt106"/>
    <property type="match status" value="1"/>
</dbReference>
<accession>A0AAV5AKE3</accession>
<feature type="compositionally biased region" description="Low complexity" evidence="11">
    <location>
        <begin position="517"/>
        <end position="531"/>
    </location>
</feature>
<evidence type="ECO:0000256" key="3">
    <source>
        <dbReference type="ARBA" id="ARBA00022705"/>
    </source>
</evidence>
<dbReference type="EMBL" id="BPWL01000009">
    <property type="protein sequence ID" value="GJJ14142.1"/>
    <property type="molecule type" value="Genomic_DNA"/>
</dbReference>
<dbReference type="CDD" id="cd13230">
    <property type="entry name" value="PH1_SSRP1-like"/>
    <property type="match status" value="1"/>
</dbReference>
<dbReference type="GO" id="GO:0035101">
    <property type="term" value="C:FACT complex"/>
    <property type="evidence" value="ECO:0007669"/>
    <property type="project" value="TreeGrafter"/>
</dbReference>
<feature type="compositionally biased region" description="Basic and acidic residues" evidence="11">
    <location>
        <begin position="549"/>
        <end position="561"/>
    </location>
</feature>
<dbReference type="GO" id="GO:0003677">
    <property type="term" value="F:DNA binding"/>
    <property type="evidence" value="ECO:0007669"/>
    <property type="project" value="InterPro"/>
</dbReference>
<dbReference type="Gene3D" id="2.30.29.30">
    <property type="entry name" value="Pleckstrin-homology domain (PH domain)/Phosphotyrosine-binding domain (PTB)"/>
    <property type="match status" value="2"/>
</dbReference>
<feature type="compositionally biased region" description="Polar residues" evidence="11">
    <location>
        <begin position="502"/>
        <end position="513"/>
    </location>
</feature>
<name>A0AAV5AKE3_9AGAM</name>
<dbReference type="InterPro" id="IPR050454">
    <property type="entry name" value="RTT106/SSRP1_HistChap/FACT"/>
</dbReference>
<dbReference type="GO" id="GO:0006281">
    <property type="term" value="P:DNA repair"/>
    <property type="evidence" value="ECO:0007669"/>
    <property type="project" value="UniProtKB-KW"/>
</dbReference>
<feature type="compositionally biased region" description="Low complexity" evidence="11">
    <location>
        <begin position="458"/>
        <end position="467"/>
    </location>
</feature>
<evidence type="ECO:0000256" key="11">
    <source>
        <dbReference type="SAM" id="MobiDB-lite"/>
    </source>
</evidence>
<keyword evidence="4 10" id="KW-0227">DNA damage</keyword>
<evidence type="ECO:0000256" key="9">
    <source>
        <dbReference type="ARBA" id="ARBA00025370"/>
    </source>
</evidence>
<dbReference type="SUPFAM" id="SSF50729">
    <property type="entry name" value="PH domain-like"/>
    <property type="match status" value="1"/>
</dbReference>
<keyword evidence="7 10" id="KW-0234">DNA repair</keyword>
<dbReference type="Pfam" id="PF08512">
    <property type="entry name" value="Rttp106-like_middle"/>
    <property type="match status" value="1"/>
</dbReference>
<feature type="domain" description="Histone chaperone RTT106/FACT complex subunit SPT16-like middle" evidence="12">
    <location>
        <begin position="361"/>
        <end position="454"/>
    </location>
</feature>
<dbReference type="AlphaFoldDB" id="A0AAV5AKE3"/>
<dbReference type="Pfam" id="PF17292">
    <property type="entry name" value="POB3_N"/>
    <property type="match status" value="1"/>
</dbReference>
<dbReference type="Gene3D" id="2.30.29.220">
    <property type="entry name" value="Structure-specific recognition protein (SSRP1)"/>
    <property type="match status" value="1"/>
</dbReference>
<keyword evidence="14" id="KW-1185">Reference proteome</keyword>
<evidence type="ECO:0000313" key="14">
    <source>
        <dbReference type="Proteomes" id="UP001050691"/>
    </source>
</evidence>
<gene>
    <name evidence="13" type="ORF">Clacol_008401</name>
</gene>
<evidence type="ECO:0000256" key="6">
    <source>
        <dbReference type="ARBA" id="ARBA00023163"/>
    </source>
</evidence>
<dbReference type="InterPro" id="IPR013719">
    <property type="entry name" value="RTT106/SPT16-like_middle_dom"/>
</dbReference>
<proteinExistence type="inferred from homology"/>
<dbReference type="GO" id="GO:0006260">
    <property type="term" value="P:DNA replication"/>
    <property type="evidence" value="ECO:0007669"/>
    <property type="project" value="UniProtKB-KW"/>
</dbReference>
<keyword evidence="5 10" id="KW-0805">Transcription regulation</keyword>
<keyword evidence="2 10" id="KW-0158">Chromosome</keyword>
<dbReference type="Pfam" id="PF03531">
    <property type="entry name" value="SSrecog"/>
    <property type="match status" value="1"/>
</dbReference>
<comment type="function">
    <text evidence="9 10">Component of the FACT complex, a general chromatin factor that acts to reorganize nucleosomes. The FACT complex is involved in multiple processes that require DNA as a template such as mRNA elongation, DNA replication and DNA repair. During transcription elongation the FACT complex acts as a histone chaperone that both destabilizes and restores nucleosomal structure. It facilitates the passage of RNA polymerase II and transcription by promoting the dissociation of one histone H2A-H2B dimer from the nucleosome, then subsequently promotes the reestablishment of the nucleosome following the passage of RNA polymerase II.</text>
</comment>
<dbReference type="PRINTS" id="PR00887">
    <property type="entry name" value="SSRCOGNITION"/>
</dbReference>
<dbReference type="InterPro" id="IPR048993">
    <property type="entry name" value="SSRP1-like_PH1"/>
</dbReference>
<keyword evidence="3 10" id="KW-0235">DNA replication</keyword>
<evidence type="ECO:0000256" key="1">
    <source>
        <dbReference type="ARBA" id="ARBA00010060"/>
    </source>
</evidence>
<evidence type="ECO:0000256" key="8">
    <source>
        <dbReference type="ARBA" id="ARBA00023242"/>
    </source>
</evidence>
<keyword evidence="8 10" id="KW-0539">Nucleus</keyword>
<evidence type="ECO:0000256" key="10">
    <source>
        <dbReference type="RuleBase" id="RU364013"/>
    </source>
</evidence>